<gene>
    <name evidence="1" type="ORF">HGA05_26625</name>
</gene>
<name>A0A846WVR2_9ACTN</name>
<evidence type="ECO:0000313" key="1">
    <source>
        <dbReference type="EMBL" id="NKY05137.1"/>
    </source>
</evidence>
<dbReference type="EMBL" id="JAAXPC010000029">
    <property type="protein sequence ID" value="NKY05137.1"/>
    <property type="molecule type" value="Genomic_DNA"/>
</dbReference>
<dbReference type="Proteomes" id="UP000563898">
    <property type="component" value="Unassembled WGS sequence"/>
</dbReference>
<dbReference type="RefSeq" id="WP_155828363.1">
    <property type="nucleotide sequence ID" value="NZ_CP085887.1"/>
</dbReference>
<sequence length="52" mass="5798">MIAPDARPCDKYLFAGNRKGAHPAVQEEFKQGERIGGMLNAYQVISNEAFRT</sequence>
<organism evidence="1 2">
    <name type="scientific">Gordonia polyisoprenivorans</name>
    <dbReference type="NCBI Taxonomy" id="84595"/>
    <lineage>
        <taxon>Bacteria</taxon>
        <taxon>Bacillati</taxon>
        <taxon>Actinomycetota</taxon>
        <taxon>Actinomycetes</taxon>
        <taxon>Mycobacteriales</taxon>
        <taxon>Gordoniaceae</taxon>
        <taxon>Gordonia</taxon>
    </lineage>
</organism>
<reference evidence="1 2" key="1">
    <citation type="submission" date="2020-04" db="EMBL/GenBank/DDBJ databases">
        <title>MicrobeNet Type strains.</title>
        <authorList>
            <person name="Nicholson A.C."/>
        </authorList>
    </citation>
    <scope>NUCLEOTIDE SEQUENCE [LARGE SCALE GENOMIC DNA]</scope>
    <source>
        <strain evidence="1 2">ATCC BAA-14</strain>
    </source>
</reference>
<dbReference type="AlphaFoldDB" id="A0A846WVR2"/>
<accession>A0A846WVR2</accession>
<proteinExistence type="predicted"/>
<protein>
    <submittedName>
        <fullName evidence="1">Uncharacterized protein</fullName>
    </submittedName>
</protein>
<comment type="caution">
    <text evidence="1">The sequence shown here is derived from an EMBL/GenBank/DDBJ whole genome shotgun (WGS) entry which is preliminary data.</text>
</comment>
<evidence type="ECO:0000313" key="2">
    <source>
        <dbReference type="Proteomes" id="UP000563898"/>
    </source>
</evidence>